<gene>
    <name evidence="1" type="ORF">F5X71_16980</name>
</gene>
<name>A0A6G9XS58_NOCBR</name>
<dbReference type="RefSeq" id="WP_167462857.1">
    <property type="nucleotide sequence ID" value="NZ_CP046171.1"/>
</dbReference>
<dbReference type="SUPFAM" id="SSF56563">
    <property type="entry name" value="Major capsid protein gp5"/>
    <property type="match status" value="1"/>
</dbReference>
<protein>
    <recommendedName>
        <fullName evidence="3">Phage major capsid protein</fullName>
    </recommendedName>
</protein>
<evidence type="ECO:0008006" key="3">
    <source>
        <dbReference type="Google" id="ProtNLM"/>
    </source>
</evidence>
<evidence type="ECO:0000313" key="2">
    <source>
        <dbReference type="Proteomes" id="UP000501705"/>
    </source>
</evidence>
<evidence type="ECO:0000313" key="1">
    <source>
        <dbReference type="EMBL" id="QIS03791.1"/>
    </source>
</evidence>
<dbReference type="NCBIfam" id="NF041188">
    <property type="entry name" value="encap_f3"/>
    <property type="match status" value="1"/>
</dbReference>
<sequence length="291" mass="32193">MLHTENMKPTLAQVVRDRAQELSPGRMFVECCAQRGLDAAVEYDVTITDSLTSSRRKPRHPARNMLKAIDLSRDPRKYYWHESPPGADDAPIEGADVRRELASRFHRSPIPELLPTTAWVQVPPHLWDDPDTFESFINYRLIVRLCTAENHTIIAGEGGLLNIAGIARMTSPGPFTSTILRACNEIEQMGGTADGMIINPVDYYRAMGTGTLMTDLERNGVFIVRTRLVEPGSAIVGDFGHGAQLFDAGRSVIRFAEPPPGTFTEPGAAVMAQIYERVVVNLPTNFFVVTV</sequence>
<proteinExistence type="predicted"/>
<dbReference type="Proteomes" id="UP000501705">
    <property type="component" value="Chromosome"/>
</dbReference>
<dbReference type="AlphaFoldDB" id="A0A6G9XS58"/>
<reference evidence="1 2" key="1">
    <citation type="journal article" date="2019" name="ACS Chem. Biol.">
        <title>Identification and Mobilization of a Cryptic Antibiotic Biosynthesis Gene Locus from a Human-Pathogenic Nocardia Isolate.</title>
        <authorList>
            <person name="Herisse M."/>
            <person name="Ishida K."/>
            <person name="Porter J.L."/>
            <person name="Howden B."/>
            <person name="Hertweck C."/>
            <person name="Stinear T.P."/>
            <person name="Pidot S.J."/>
        </authorList>
    </citation>
    <scope>NUCLEOTIDE SEQUENCE [LARGE SCALE GENOMIC DNA]</scope>
    <source>
        <strain evidence="1 2">AUSMDU00024985</strain>
    </source>
</reference>
<accession>A0A6G9XS58</accession>
<dbReference type="EMBL" id="CP046171">
    <property type="protein sequence ID" value="QIS03791.1"/>
    <property type="molecule type" value="Genomic_DNA"/>
</dbReference>
<organism evidence="1 2">
    <name type="scientific">Nocardia brasiliensis</name>
    <dbReference type="NCBI Taxonomy" id="37326"/>
    <lineage>
        <taxon>Bacteria</taxon>
        <taxon>Bacillati</taxon>
        <taxon>Actinomycetota</taxon>
        <taxon>Actinomycetes</taxon>
        <taxon>Mycobacteriales</taxon>
        <taxon>Nocardiaceae</taxon>
        <taxon>Nocardia</taxon>
    </lineage>
</organism>